<evidence type="ECO:0008006" key="3">
    <source>
        <dbReference type="Google" id="ProtNLM"/>
    </source>
</evidence>
<name>A0A6I8UFN9_DROPS</name>
<protein>
    <recommendedName>
        <fullName evidence="3">Single domain-containing protein</fullName>
    </recommendedName>
</protein>
<evidence type="ECO:0000313" key="2">
    <source>
        <dbReference type="RefSeq" id="XP_001354692.4"/>
    </source>
</evidence>
<evidence type="ECO:0000313" key="1">
    <source>
        <dbReference type="Proteomes" id="UP000001819"/>
    </source>
</evidence>
<accession>A0A6I8UFN9</accession>
<dbReference type="InParanoid" id="A0A6I8UFN9"/>
<dbReference type="RefSeq" id="XP_001354692.4">
    <property type="nucleotide sequence ID" value="XM_001354656.4"/>
</dbReference>
<sequence>MQMTVSASTHIKNPTKVQTINRKLVASPSFQSRFHIPKMRTSAVSIFFGSSAVLLLVMLLPSTVEAASEPVCTYRNSEDETIFLKYLPLLKRGQDYVDFGQDGKCLKRAICTDTFKILVEDCVQHKITCANKDRFTGVFPACCLKCP</sequence>
<proteinExistence type="predicted"/>
<organism evidence="1 2">
    <name type="scientific">Drosophila pseudoobscura pseudoobscura</name>
    <name type="common">Fruit fly</name>
    <dbReference type="NCBI Taxonomy" id="46245"/>
    <lineage>
        <taxon>Eukaryota</taxon>
        <taxon>Metazoa</taxon>
        <taxon>Ecdysozoa</taxon>
        <taxon>Arthropoda</taxon>
        <taxon>Hexapoda</taxon>
        <taxon>Insecta</taxon>
        <taxon>Pterygota</taxon>
        <taxon>Neoptera</taxon>
        <taxon>Endopterygota</taxon>
        <taxon>Diptera</taxon>
        <taxon>Brachycera</taxon>
        <taxon>Muscomorpha</taxon>
        <taxon>Ephydroidea</taxon>
        <taxon>Drosophilidae</taxon>
        <taxon>Drosophila</taxon>
        <taxon>Sophophora</taxon>
    </lineage>
</organism>
<dbReference type="FunCoup" id="A0A6I8UFN9">
    <property type="interactions" value="80"/>
</dbReference>
<dbReference type="AlphaFoldDB" id="A0A6I8UFN9"/>
<dbReference type="ExpressionAtlas" id="A0A6I8UFN9">
    <property type="expression patterns" value="baseline"/>
</dbReference>
<gene>
    <name evidence="2" type="primary">LOC4815102</name>
</gene>
<dbReference type="KEGG" id="dpo:4815102"/>
<reference evidence="2" key="1">
    <citation type="submission" date="2025-08" db="UniProtKB">
        <authorList>
            <consortium name="RefSeq"/>
        </authorList>
    </citation>
    <scope>IDENTIFICATION</scope>
    <source>
        <strain evidence="2">MV-25-SWS-2005</strain>
        <tissue evidence="2">Whole body</tissue>
    </source>
</reference>
<keyword evidence="1" id="KW-1185">Reference proteome</keyword>
<dbReference type="Proteomes" id="UP000001819">
    <property type="component" value="Chromosome X"/>
</dbReference>